<evidence type="ECO:0000256" key="1">
    <source>
        <dbReference type="SAM" id="MobiDB-lite"/>
    </source>
</evidence>
<dbReference type="AlphaFoldDB" id="A0A9N8HV41"/>
<gene>
    <name evidence="2" type="ORF">SEMRO_1739_G294590.1</name>
</gene>
<accession>A0A9N8HV41</accession>
<dbReference type="EMBL" id="CAICTM010001737">
    <property type="protein sequence ID" value="CAB9525865.1"/>
    <property type="molecule type" value="Genomic_DNA"/>
</dbReference>
<protein>
    <submittedName>
        <fullName evidence="2">Uncharacterized protein</fullName>
    </submittedName>
</protein>
<organism evidence="2 3">
    <name type="scientific">Seminavis robusta</name>
    <dbReference type="NCBI Taxonomy" id="568900"/>
    <lineage>
        <taxon>Eukaryota</taxon>
        <taxon>Sar</taxon>
        <taxon>Stramenopiles</taxon>
        <taxon>Ochrophyta</taxon>
        <taxon>Bacillariophyta</taxon>
        <taxon>Bacillariophyceae</taxon>
        <taxon>Bacillariophycidae</taxon>
        <taxon>Naviculales</taxon>
        <taxon>Naviculaceae</taxon>
        <taxon>Seminavis</taxon>
    </lineage>
</organism>
<evidence type="ECO:0000313" key="2">
    <source>
        <dbReference type="EMBL" id="CAB9525865.1"/>
    </source>
</evidence>
<keyword evidence="3" id="KW-1185">Reference proteome</keyword>
<evidence type="ECO:0000313" key="3">
    <source>
        <dbReference type="Proteomes" id="UP001153069"/>
    </source>
</evidence>
<feature type="region of interest" description="Disordered" evidence="1">
    <location>
        <begin position="1"/>
        <end position="117"/>
    </location>
</feature>
<proteinExistence type="predicted"/>
<dbReference type="Proteomes" id="UP001153069">
    <property type="component" value="Unassembled WGS sequence"/>
</dbReference>
<name>A0A9N8HV41_9STRA</name>
<comment type="caution">
    <text evidence="2">The sequence shown here is derived from an EMBL/GenBank/DDBJ whole genome shotgun (WGS) entry which is preliminary data.</text>
</comment>
<sequence length="160" mass="18260">MAGKRKNKKNGHTHRKKGKNRSKDERAVWARQQQQQQQAALQTPHLVTPHVTTGPFHNEDIDGVLPPPAASLRSAARKPTTEQPDDERLNELLGPPSDDEQEPPSDDDDAAAADLRLTPEEMESFLRQYWIGNQGRSWDEDAEANQEYLRRHQLLCQERP</sequence>
<feature type="compositionally biased region" description="Basic residues" evidence="1">
    <location>
        <begin position="1"/>
        <end position="20"/>
    </location>
</feature>
<reference evidence="2" key="1">
    <citation type="submission" date="2020-06" db="EMBL/GenBank/DDBJ databases">
        <authorList>
            <consortium name="Plant Systems Biology data submission"/>
        </authorList>
    </citation>
    <scope>NUCLEOTIDE SEQUENCE</scope>
    <source>
        <strain evidence="2">D6</strain>
    </source>
</reference>
<feature type="compositionally biased region" description="Acidic residues" evidence="1">
    <location>
        <begin position="97"/>
        <end position="111"/>
    </location>
</feature>